<feature type="compositionally biased region" description="Low complexity" evidence="1">
    <location>
        <begin position="51"/>
        <end position="60"/>
    </location>
</feature>
<reference evidence="2" key="1">
    <citation type="submission" date="2019-03" db="EMBL/GenBank/DDBJ databases">
        <title>WGS assembly of Setaria viridis.</title>
        <authorList>
            <person name="Huang P."/>
            <person name="Jenkins J."/>
            <person name="Grimwood J."/>
            <person name="Barry K."/>
            <person name="Healey A."/>
            <person name="Mamidi S."/>
            <person name="Sreedasyam A."/>
            <person name="Shu S."/>
            <person name="Feldman M."/>
            <person name="Wu J."/>
            <person name="Yu Y."/>
            <person name="Chen C."/>
            <person name="Johnson J."/>
            <person name="Rokhsar D."/>
            <person name="Baxter I."/>
            <person name="Schmutz J."/>
            <person name="Brutnell T."/>
            <person name="Kellogg E."/>
        </authorList>
    </citation>
    <scope>NUCLEOTIDE SEQUENCE [LARGE SCALE GENOMIC DNA]</scope>
</reference>
<feature type="region of interest" description="Disordered" evidence="1">
    <location>
        <begin position="30"/>
        <end position="91"/>
    </location>
</feature>
<evidence type="ECO:0000313" key="2">
    <source>
        <dbReference type="EMBL" id="TKW27470.1"/>
    </source>
</evidence>
<protein>
    <submittedName>
        <fullName evidence="2">Uncharacterized protein</fullName>
    </submittedName>
</protein>
<dbReference type="EMBL" id="CM016554">
    <property type="protein sequence ID" value="TKW27470.1"/>
    <property type="molecule type" value="Genomic_DNA"/>
</dbReference>
<dbReference type="Gramene" id="TKW27470">
    <property type="protein sequence ID" value="TKW27470"/>
    <property type="gene ID" value="SEVIR_3G259066v2"/>
</dbReference>
<organism evidence="2 3">
    <name type="scientific">Setaria viridis</name>
    <name type="common">Green bristlegrass</name>
    <name type="synonym">Setaria italica subsp. viridis</name>
    <dbReference type="NCBI Taxonomy" id="4556"/>
    <lineage>
        <taxon>Eukaryota</taxon>
        <taxon>Viridiplantae</taxon>
        <taxon>Streptophyta</taxon>
        <taxon>Embryophyta</taxon>
        <taxon>Tracheophyta</taxon>
        <taxon>Spermatophyta</taxon>
        <taxon>Magnoliopsida</taxon>
        <taxon>Liliopsida</taxon>
        <taxon>Poales</taxon>
        <taxon>Poaceae</taxon>
        <taxon>PACMAD clade</taxon>
        <taxon>Panicoideae</taxon>
        <taxon>Panicodae</taxon>
        <taxon>Paniceae</taxon>
        <taxon>Cenchrinae</taxon>
        <taxon>Setaria</taxon>
    </lineage>
</organism>
<evidence type="ECO:0000313" key="3">
    <source>
        <dbReference type="Proteomes" id="UP000298652"/>
    </source>
</evidence>
<proteinExistence type="predicted"/>
<keyword evidence="3" id="KW-1185">Reference proteome</keyword>
<sequence>MPSLPQTEGRHPLPYPPFLLARGYFPVPHRRSPLSVPSAAARPAPSPTPPLALLRPSTTPHSGSRACSSESTSGLNALDLPPDYRQDEFTS</sequence>
<accession>A0A4U6VDB0</accession>
<feature type="compositionally biased region" description="Low complexity" evidence="1">
    <location>
        <begin position="33"/>
        <end position="43"/>
    </location>
</feature>
<feature type="compositionally biased region" description="Polar residues" evidence="1">
    <location>
        <begin position="61"/>
        <end position="75"/>
    </location>
</feature>
<name>A0A4U6VDB0_SETVI</name>
<gene>
    <name evidence="2" type="ORF">SEVIR_3G259066v2</name>
</gene>
<dbReference type="Proteomes" id="UP000298652">
    <property type="component" value="Chromosome 3"/>
</dbReference>
<feature type="compositionally biased region" description="Basic and acidic residues" evidence="1">
    <location>
        <begin position="82"/>
        <end position="91"/>
    </location>
</feature>
<dbReference type="AlphaFoldDB" id="A0A4U6VDB0"/>
<evidence type="ECO:0000256" key="1">
    <source>
        <dbReference type="SAM" id="MobiDB-lite"/>
    </source>
</evidence>